<dbReference type="HOGENOM" id="CLU_2063009_0_0_1"/>
<reference evidence="1 2" key="1">
    <citation type="submission" date="2014-04" db="EMBL/GenBank/DDBJ databases">
        <authorList>
            <consortium name="DOE Joint Genome Institute"/>
            <person name="Kuo A."/>
            <person name="Ruytinx J."/>
            <person name="Rineau F."/>
            <person name="Colpaert J."/>
            <person name="Kohler A."/>
            <person name="Nagy L.G."/>
            <person name="Floudas D."/>
            <person name="Copeland A."/>
            <person name="Barry K.W."/>
            <person name="Cichocki N."/>
            <person name="Veneault-Fourrey C."/>
            <person name="LaButti K."/>
            <person name="Lindquist E.A."/>
            <person name="Lipzen A."/>
            <person name="Lundell T."/>
            <person name="Morin E."/>
            <person name="Murat C."/>
            <person name="Sun H."/>
            <person name="Tunlid A."/>
            <person name="Henrissat B."/>
            <person name="Grigoriev I.V."/>
            <person name="Hibbett D.S."/>
            <person name="Martin F."/>
            <person name="Nordberg H.P."/>
            <person name="Cantor M.N."/>
            <person name="Hua S.X."/>
        </authorList>
    </citation>
    <scope>NUCLEOTIDE SEQUENCE [LARGE SCALE GENOMIC DNA]</scope>
    <source>
        <strain evidence="1 2">UH-Slu-Lm8-n1</strain>
    </source>
</reference>
<dbReference type="EMBL" id="KN835351">
    <property type="protein sequence ID" value="KIK39261.1"/>
    <property type="molecule type" value="Genomic_DNA"/>
</dbReference>
<accession>A0A0D0ABV7</accession>
<gene>
    <name evidence="1" type="ORF">CY34DRAFT_346174</name>
</gene>
<protein>
    <submittedName>
        <fullName evidence="1">Uncharacterized protein</fullName>
    </submittedName>
</protein>
<dbReference type="AlphaFoldDB" id="A0A0D0ABV7"/>
<name>A0A0D0ABV7_9AGAM</name>
<dbReference type="Proteomes" id="UP000054485">
    <property type="component" value="Unassembled WGS sequence"/>
</dbReference>
<evidence type="ECO:0000313" key="1">
    <source>
        <dbReference type="EMBL" id="KIK39261.1"/>
    </source>
</evidence>
<evidence type="ECO:0000313" key="2">
    <source>
        <dbReference type="Proteomes" id="UP000054485"/>
    </source>
</evidence>
<proteinExistence type="predicted"/>
<organism evidence="1 2">
    <name type="scientific">Suillus luteus UH-Slu-Lm8-n1</name>
    <dbReference type="NCBI Taxonomy" id="930992"/>
    <lineage>
        <taxon>Eukaryota</taxon>
        <taxon>Fungi</taxon>
        <taxon>Dikarya</taxon>
        <taxon>Basidiomycota</taxon>
        <taxon>Agaricomycotina</taxon>
        <taxon>Agaricomycetes</taxon>
        <taxon>Agaricomycetidae</taxon>
        <taxon>Boletales</taxon>
        <taxon>Suillineae</taxon>
        <taxon>Suillaceae</taxon>
        <taxon>Suillus</taxon>
    </lineage>
</organism>
<reference evidence="2" key="2">
    <citation type="submission" date="2015-01" db="EMBL/GenBank/DDBJ databases">
        <title>Evolutionary Origins and Diversification of the Mycorrhizal Mutualists.</title>
        <authorList>
            <consortium name="DOE Joint Genome Institute"/>
            <consortium name="Mycorrhizal Genomics Consortium"/>
            <person name="Kohler A."/>
            <person name="Kuo A."/>
            <person name="Nagy L.G."/>
            <person name="Floudas D."/>
            <person name="Copeland A."/>
            <person name="Barry K.W."/>
            <person name="Cichocki N."/>
            <person name="Veneault-Fourrey C."/>
            <person name="LaButti K."/>
            <person name="Lindquist E.A."/>
            <person name="Lipzen A."/>
            <person name="Lundell T."/>
            <person name="Morin E."/>
            <person name="Murat C."/>
            <person name="Riley R."/>
            <person name="Ohm R."/>
            <person name="Sun H."/>
            <person name="Tunlid A."/>
            <person name="Henrissat B."/>
            <person name="Grigoriev I.V."/>
            <person name="Hibbett D.S."/>
            <person name="Martin F."/>
        </authorList>
    </citation>
    <scope>NUCLEOTIDE SEQUENCE [LARGE SCALE GENOMIC DNA]</scope>
    <source>
        <strain evidence="2">UH-Slu-Lm8-n1</strain>
    </source>
</reference>
<dbReference type="OrthoDB" id="10630839at2759"/>
<keyword evidence="2" id="KW-1185">Reference proteome</keyword>
<dbReference type="InParanoid" id="A0A0D0ABV7"/>
<sequence length="119" mass="13645">MHTSAVGACSDRRVHWISHLNWRWRFHRVAIGERDHDDALRCGSHIAWCKNNSWFGADMSHYSYGRSPWIANELGVQGNPSNNYLCDQEGSSDITLLCLQPLTDTFLATQKQNRKMLAI</sequence>